<keyword evidence="2" id="KW-1185">Reference proteome</keyword>
<accession>A0A1W1IH88</accession>
<dbReference type="EMBL" id="FWEY01000006">
    <property type="protein sequence ID" value="SLM52397.1"/>
    <property type="molecule type" value="Genomic_DNA"/>
</dbReference>
<dbReference type="OrthoDB" id="9796999at2"/>
<evidence type="ECO:0000313" key="1">
    <source>
        <dbReference type="EMBL" id="SLM52397.1"/>
    </source>
</evidence>
<dbReference type="Proteomes" id="UP000195985">
    <property type="component" value="Unassembled WGS sequence"/>
</dbReference>
<dbReference type="STRING" id="43064.SAMN04488086_10586"/>
<protein>
    <recommendedName>
        <fullName evidence="3">Bacteriocin-protection protein</fullName>
    </recommendedName>
</protein>
<evidence type="ECO:0000313" key="2">
    <source>
        <dbReference type="Proteomes" id="UP000195985"/>
    </source>
</evidence>
<evidence type="ECO:0008006" key="3">
    <source>
        <dbReference type="Google" id="ProtNLM"/>
    </source>
</evidence>
<organism evidence="1 2">
    <name type="scientific">Trichococcus pasteurii</name>
    <dbReference type="NCBI Taxonomy" id="43064"/>
    <lineage>
        <taxon>Bacteria</taxon>
        <taxon>Bacillati</taxon>
        <taxon>Bacillota</taxon>
        <taxon>Bacilli</taxon>
        <taxon>Lactobacillales</taxon>
        <taxon>Carnobacteriaceae</taxon>
        <taxon>Trichococcus</taxon>
    </lineage>
</organism>
<gene>
    <name evidence="1" type="ORF">TPAS_2091</name>
</gene>
<sequence length="184" mass="21117">MSEPKMPETWLSCRNPQEWHDWLAHNHDQKDQIWLEIKKAHASGEGILLAEAVEEALCFGWIDGKMYSLDEESFIIRVTPRRSGSVWALINRRRAEALIEAGRMTEAGFAAIQAAYSSKEVPELPEELEQAFRDDPAARESFEGWPTGKKAHYLFWIAQAKRADTRQKRIAETLERAKAKRPSP</sequence>
<dbReference type="RefSeq" id="WP_086943161.1">
    <property type="nucleotide sequence ID" value="NZ_FONM01000005.1"/>
</dbReference>
<proteinExistence type="predicted"/>
<dbReference type="AlphaFoldDB" id="A0A1W1IH88"/>
<dbReference type="Pfam" id="PF13376">
    <property type="entry name" value="OmdA"/>
    <property type="match status" value="1"/>
</dbReference>
<reference evidence="2" key="1">
    <citation type="submission" date="2016-04" db="EMBL/GenBank/DDBJ databases">
        <authorList>
            <person name="Strepis N."/>
        </authorList>
    </citation>
    <scope>NUCLEOTIDE SEQUENCE [LARGE SCALE GENOMIC DNA]</scope>
</reference>
<name>A0A1W1IH88_9LACT</name>